<dbReference type="Proteomes" id="UP000268192">
    <property type="component" value="Chromosome"/>
</dbReference>
<evidence type="ECO:0000313" key="6">
    <source>
        <dbReference type="Proteomes" id="UP000268192"/>
    </source>
</evidence>
<evidence type="ECO:0000256" key="2">
    <source>
        <dbReference type="ARBA" id="ARBA00022827"/>
    </source>
</evidence>
<dbReference type="InterPro" id="IPR002346">
    <property type="entry name" value="Mopterin_DH_FAD-bd"/>
</dbReference>
<protein>
    <submittedName>
        <fullName evidence="5">Carbon monoxide dehydrogenase</fullName>
    </submittedName>
</protein>
<dbReference type="Pfam" id="PF00941">
    <property type="entry name" value="FAD_binding_5"/>
    <property type="match status" value="1"/>
</dbReference>
<organism evidence="5 6">
    <name type="scientific">Georhizobium profundi</name>
    <dbReference type="NCBI Taxonomy" id="2341112"/>
    <lineage>
        <taxon>Bacteria</taxon>
        <taxon>Pseudomonadati</taxon>
        <taxon>Pseudomonadota</taxon>
        <taxon>Alphaproteobacteria</taxon>
        <taxon>Hyphomicrobiales</taxon>
        <taxon>Rhizobiaceae</taxon>
        <taxon>Georhizobium</taxon>
    </lineage>
</organism>
<dbReference type="SUPFAM" id="SSF55447">
    <property type="entry name" value="CO dehydrogenase flavoprotein C-terminal domain-like"/>
    <property type="match status" value="1"/>
</dbReference>
<dbReference type="InterPro" id="IPR036683">
    <property type="entry name" value="CO_DH_flav_C_dom_sf"/>
</dbReference>
<accession>A0A3Q8XQJ6</accession>
<evidence type="ECO:0000256" key="1">
    <source>
        <dbReference type="ARBA" id="ARBA00022630"/>
    </source>
</evidence>
<dbReference type="SUPFAM" id="SSF56176">
    <property type="entry name" value="FAD-binding/transporter-associated domain-like"/>
    <property type="match status" value="1"/>
</dbReference>
<feature type="domain" description="FAD-binding PCMH-type" evidence="4">
    <location>
        <begin position="1"/>
        <end position="177"/>
    </location>
</feature>
<sequence>MKPAAFDYLQAATLDEALDALHEAGGDARVIAGGQSLVPMLNMRLARPAVLVDIMRIEALQKIERSGGDILIGAGVRQAKLEAWPDLANRLPLVAMALPWLGHVQTRARGTVCGSLAHADPSAELPLSLIALRGSVHLRTKRKKRTISAEDFFLGMMATELAEGEMIEAVSFPARADGTGYGFNEIGRRHGDFAITAVAAIVTEHSASIAIAGVDDRPRRFDVPLPDDSGLDDALNEIAWDLNARDDIHASARYRRELVRRLGRRTIEEAAACLA</sequence>
<dbReference type="KEGG" id="abaw:D5400_18160"/>
<keyword evidence="2" id="KW-0274">FAD</keyword>
<dbReference type="GO" id="GO:0071949">
    <property type="term" value="F:FAD binding"/>
    <property type="evidence" value="ECO:0007669"/>
    <property type="project" value="InterPro"/>
</dbReference>
<evidence type="ECO:0000256" key="3">
    <source>
        <dbReference type="ARBA" id="ARBA00023002"/>
    </source>
</evidence>
<dbReference type="Gene3D" id="3.30.390.50">
    <property type="entry name" value="CO dehydrogenase flavoprotein, C-terminal domain"/>
    <property type="match status" value="1"/>
</dbReference>
<dbReference type="PANTHER" id="PTHR42659">
    <property type="entry name" value="XANTHINE DEHYDROGENASE SUBUNIT C-RELATED"/>
    <property type="match status" value="1"/>
</dbReference>
<proteinExistence type="predicted"/>
<dbReference type="Gene3D" id="3.30.43.10">
    <property type="entry name" value="Uridine Diphospho-n-acetylenolpyruvylglucosamine Reductase, domain 2"/>
    <property type="match status" value="1"/>
</dbReference>
<dbReference type="SMART" id="SM01092">
    <property type="entry name" value="CO_deh_flav_C"/>
    <property type="match status" value="1"/>
</dbReference>
<dbReference type="InterPro" id="IPR016169">
    <property type="entry name" value="FAD-bd_PCMH_sub2"/>
</dbReference>
<keyword evidence="6" id="KW-1185">Reference proteome</keyword>
<dbReference type="InterPro" id="IPR036318">
    <property type="entry name" value="FAD-bd_PCMH-like_sf"/>
</dbReference>
<keyword evidence="3" id="KW-0560">Oxidoreductase</keyword>
<dbReference type="InterPro" id="IPR016166">
    <property type="entry name" value="FAD-bd_PCMH"/>
</dbReference>
<keyword evidence="1" id="KW-0285">Flavoprotein</keyword>
<dbReference type="GO" id="GO:0016491">
    <property type="term" value="F:oxidoreductase activity"/>
    <property type="evidence" value="ECO:0007669"/>
    <property type="project" value="UniProtKB-KW"/>
</dbReference>
<dbReference type="InterPro" id="IPR005107">
    <property type="entry name" value="CO_DH_flav_C"/>
</dbReference>
<dbReference type="PROSITE" id="PS51387">
    <property type="entry name" value="FAD_PCMH"/>
    <property type="match status" value="1"/>
</dbReference>
<name>A0A3Q8XQJ6_9HYPH</name>
<reference evidence="5 6" key="1">
    <citation type="submission" date="2018-09" db="EMBL/GenBank/DDBJ databases">
        <title>Marinorhizobium profundi gen. nov., sp. nov., isolated from a deep-sea sediment sample from the New Britain Trench and proposal of Marinorhizobiaceae fam. nov. in the order Rhizobiales of the class Alphaproteobacteria.</title>
        <authorList>
            <person name="Cao J."/>
        </authorList>
    </citation>
    <scope>NUCLEOTIDE SEQUENCE [LARGE SCALE GENOMIC DNA]</scope>
    <source>
        <strain evidence="5 6">WS11</strain>
    </source>
</reference>
<dbReference type="EMBL" id="CP032509">
    <property type="protein sequence ID" value="AZN72948.1"/>
    <property type="molecule type" value="Genomic_DNA"/>
</dbReference>
<dbReference type="OrthoDB" id="9793944at2"/>
<dbReference type="Gene3D" id="3.30.465.10">
    <property type="match status" value="1"/>
</dbReference>
<dbReference type="InterPro" id="IPR016167">
    <property type="entry name" value="FAD-bd_PCMH_sub1"/>
</dbReference>
<dbReference type="RefSeq" id="WP_126011361.1">
    <property type="nucleotide sequence ID" value="NZ_CP032509.1"/>
</dbReference>
<dbReference type="InterPro" id="IPR051312">
    <property type="entry name" value="Diverse_Substr_Oxidored"/>
</dbReference>
<gene>
    <name evidence="5" type="ORF">D5400_18160</name>
</gene>
<evidence type="ECO:0000313" key="5">
    <source>
        <dbReference type="EMBL" id="AZN72948.1"/>
    </source>
</evidence>
<dbReference type="AlphaFoldDB" id="A0A3Q8XQJ6"/>
<dbReference type="PANTHER" id="PTHR42659:SF2">
    <property type="entry name" value="XANTHINE DEHYDROGENASE SUBUNIT C-RELATED"/>
    <property type="match status" value="1"/>
</dbReference>
<evidence type="ECO:0000259" key="4">
    <source>
        <dbReference type="PROSITE" id="PS51387"/>
    </source>
</evidence>
<dbReference type="Pfam" id="PF03450">
    <property type="entry name" value="CO_deh_flav_C"/>
    <property type="match status" value="1"/>
</dbReference>